<keyword evidence="2" id="KW-1185">Reference proteome</keyword>
<proteinExistence type="predicted"/>
<protein>
    <recommendedName>
        <fullName evidence="3">Apea-like HEPN domain-containing protein</fullName>
    </recommendedName>
</protein>
<evidence type="ECO:0008006" key="3">
    <source>
        <dbReference type="Google" id="ProtNLM"/>
    </source>
</evidence>
<gene>
    <name evidence="1" type="ORF">ACFQ2F_13760</name>
</gene>
<accession>A0ABW3JDG8</accession>
<organism evidence="1 2">
    <name type="scientific">Methyloligella solikamskensis</name>
    <dbReference type="NCBI Taxonomy" id="1177756"/>
    <lineage>
        <taxon>Bacteria</taxon>
        <taxon>Pseudomonadati</taxon>
        <taxon>Pseudomonadota</taxon>
        <taxon>Alphaproteobacteria</taxon>
        <taxon>Hyphomicrobiales</taxon>
        <taxon>Hyphomicrobiaceae</taxon>
        <taxon>Methyloligella</taxon>
    </lineage>
</organism>
<reference evidence="2" key="1">
    <citation type="journal article" date="2019" name="Int. J. Syst. Evol. Microbiol.">
        <title>The Global Catalogue of Microorganisms (GCM) 10K type strain sequencing project: providing services to taxonomists for standard genome sequencing and annotation.</title>
        <authorList>
            <consortium name="The Broad Institute Genomics Platform"/>
            <consortium name="The Broad Institute Genome Sequencing Center for Infectious Disease"/>
            <person name="Wu L."/>
            <person name="Ma J."/>
        </authorList>
    </citation>
    <scope>NUCLEOTIDE SEQUENCE [LARGE SCALE GENOMIC DNA]</scope>
    <source>
        <strain evidence="2">CCUG 61697</strain>
    </source>
</reference>
<name>A0ABW3JDG8_9HYPH</name>
<dbReference type="EMBL" id="JBHTJO010000002">
    <property type="protein sequence ID" value="MFD0988165.1"/>
    <property type="molecule type" value="Genomic_DNA"/>
</dbReference>
<comment type="caution">
    <text evidence="1">The sequence shown here is derived from an EMBL/GenBank/DDBJ whole genome shotgun (WGS) entry which is preliminary data.</text>
</comment>
<evidence type="ECO:0000313" key="1">
    <source>
        <dbReference type="EMBL" id="MFD0988165.1"/>
    </source>
</evidence>
<dbReference type="RefSeq" id="WP_379091026.1">
    <property type="nucleotide sequence ID" value="NZ_JBHTJO010000002.1"/>
</dbReference>
<dbReference type="Proteomes" id="UP001597102">
    <property type="component" value="Unassembled WGS sequence"/>
</dbReference>
<sequence>MATIISLIEEITIKISQLPGQGSIPQQEDGVLFPPILSTGDGGVIFINKEILHVIENLSHVLRENCSLLKYNATIEESNTLIRTALGRPLTKALSPEEIRQHIRETLKEAANPARHGQDYSFGCKLFENVDLPKISVGPVVFEQRTEWLTRKISESAISSISGRRIQRSWSGQRLKKRKPSQDSSSETSVINAISGAPYACSVVVQGLTPGMGRDRAVISSRIALVALALAWDTPATVLRGLNLTYDSTPFLRRYLVQFGPMLGSGSAWSELPYGPMLRAGQWAEMASTWHDKWLVIGTVLDWYLDPSSSSRPQVMRRLFHALLIFHEACREQLPLLATAKFAASLDALGLGRNENGIVELVRARLGVKSDEILFGNEIKASEAISKIFAAARSQTLHGNNREIARDWSDWRARAEQLSRLCLIRCLERCSSDPATDDPEKLFLG</sequence>
<evidence type="ECO:0000313" key="2">
    <source>
        <dbReference type="Proteomes" id="UP001597102"/>
    </source>
</evidence>